<evidence type="ECO:0000313" key="11">
    <source>
        <dbReference type="EMBL" id="CAH1208100.1"/>
    </source>
</evidence>
<dbReference type="SUPFAM" id="SSF46689">
    <property type="entry name" value="Homeodomain-like"/>
    <property type="match status" value="2"/>
</dbReference>
<dbReference type="PANTHER" id="PTHR42713">
    <property type="entry name" value="HISTIDINE KINASE-RELATED"/>
    <property type="match status" value="1"/>
</dbReference>
<dbReference type="InterPro" id="IPR020449">
    <property type="entry name" value="Tscrpt_reg_AraC-type_HTH"/>
</dbReference>
<dbReference type="PROSITE" id="PS50110">
    <property type="entry name" value="RESPONSE_REGULATORY"/>
    <property type="match status" value="1"/>
</dbReference>
<proteinExistence type="predicted"/>
<dbReference type="InterPro" id="IPR009057">
    <property type="entry name" value="Homeodomain-like_sf"/>
</dbReference>
<dbReference type="RefSeq" id="WP_236334498.1">
    <property type="nucleotide sequence ID" value="NZ_CAKMMG010000003.1"/>
</dbReference>
<dbReference type="InterPro" id="IPR051552">
    <property type="entry name" value="HptR"/>
</dbReference>
<dbReference type="InterPro" id="IPR018060">
    <property type="entry name" value="HTH_AraC"/>
</dbReference>
<evidence type="ECO:0000256" key="2">
    <source>
        <dbReference type="ARBA" id="ARBA00022490"/>
    </source>
</evidence>
<dbReference type="InterPro" id="IPR018062">
    <property type="entry name" value="HTH_AraC-typ_CS"/>
</dbReference>
<keyword evidence="7" id="KW-0804">Transcription</keyword>
<gene>
    <name evidence="11" type="primary">rssB_10</name>
    <name evidence="11" type="ORF">PAECIP111892_03049</name>
</gene>
<dbReference type="PROSITE" id="PS00041">
    <property type="entry name" value="HTH_ARAC_FAMILY_1"/>
    <property type="match status" value="1"/>
</dbReference>
<comment type="subcellular location">
    <subcellularLocation>
        <location evidence="1">Cytoplasm</location>
    </subcellularLocation>
</comment>
<evidence type="ECO:0000259" key="10">
    <source>
        <dbReference type="PROSITE" id="PS50110"/>
    </source>
</evidence>
<dbReference type="InterPro" id="IPR041522">
    <property type="entry name" value="CdaR_GGDEF"/>
</dbReference>
<dbReference type="SUPFAM" id="SSF52172">
    <property type="entry name" value="CheY-like"/>
    <property type="match status" value="1"/>
</dbReference>
<reference evidence="11" key="1">
    <citation type="submission" date="2022-01" db="EMBL/GenBank/DDBJ databases">
        <authorList>
            <person name="Criscuolo A."/>
        </authorList>
    </citation>
    <scope>NUCLEOTIDE SEQUENCE</scope>
    <source>
        <strain evidence="11">CIP111892</strain>
    </source>
</reference>
<evidence type="ECO:0000259" key="9">
    <source>
        <dbReference type="PROSITE" id="PS01124"/>
    </source>
</evidence>
<dbReference type="Pfam" id="PF17853">
    <property type="entry name" value="GGDEF_2"/>
    <property type="match status" value="1"/>
</dbReference>
<accession>A0ABN8GG71</accession>
<dbReference type="Pfam" id="PF00072">
    <property type="entry name" value="Response_reg"/>
    <property type="match status" value="1"/>
</dbReference>
<dbReference type="PANTHER" id="PTHR42713:SF3">
    <property type="entry name" value="TRANSCRIPTIONAL REGULATORY PROTEIN HPTR"/>
    <property type="match status" value="1"/>
</dbReference>
<keyword evidence="2" id="KW-0963">Cytoplasm</keyword>
<dbReference type="Gene3D" id="3.40.50.2300">
    <property type="match status" value="1"/>
</dbReference>
<protein>
    <submittedName>
        <fullName evidence="11">Regulator of RpoS</fullName>
    </submittedName>
</protein>
<evidence type="ECO:0000256" key="1">
    <source>
        <dbReference type="ARBA" id="ARBA00004496"/>
    </source>
</evidence>
<dbReference type="PROSITE" id="PS01124">
    <property type="entry name" value="HTH_ARAC_FAMILY_2"/>
    <property type="match status" value="1"/>
</dbReference>
<dbReference type="InterPro" id="IPR011006">
    <property type="entry name" value="CheY-like_superfamily"/>
</dbReference>
<feature type="domain" description="Response regulatory" evidence="10">
    <location>
        <begin position="3"/>
        <end position="120"/>
    </location>
</feature>
<comment type="caution">
    <text evidence="11">The sequence shown here is derived from an EMBL/GenBank/DDBJ whole genome shotgun (WGS) entry which is preliminary data.</text>
</comment>
<keyword evidence="3 8" id="KW-0597">Phosphoprotein</keyword>
<feature type="domain" description="HTH araC/xylS-type" evidence="9">
    <location>
        <begin position="423"/>
        <end position="522"/>
    </location>
</feature>
<dbReference type="SMART" id="SM00342">
    <property type="entry name" value="HTH_ARAC"/>
    <property type="match status" value="1"/>
</dbReference>
<dbReference type="Proteomes" id="UP000838324">
    <property type="component" value="Unassembled WGS sequence"/>
</dbReference>
<dbReference type="Gene3D" id="1.10.10.60">
    <property type="entry name" value="Homeodomain-like"/>
    <property type="match status" value="2"/>
</dbReference>
<organism evidence="11 12">
    <name type="scientific">Paenibacillus auburnensis</name>
    <dbReference type="NCBI Taxonomy" id="2905649"/>
    <lineage>
        <taxon>Bacteria</taxon>
        <taxon>Bacillati</taxon>
        <taxon>Bacillota</taxon>
        <taxon>Bacilli</taxon>
        <taxon>Bacillales</taxon>
        <taxon>Paenibacillaceae</taxon>
        <taxon>Paenibacillus</taxon>
    </lineage>
</organism>
<evidence type="ECO:0000313" key="12">
    <source>
        <dbReference type="Proteomes" id="UP000838324"/>
    </source>
</evidence>
<evidence type="ECO:0000256" key="6">
    <source>
        <dbReference type="ARBA" id="ARBA00023125"/>
    </source>
</evidence>
<evidence type="ECO:0000256" key="7">
    <source>
        <dbReference type="ARBA" id="ARBA00023163"/>
    </source>
</evidence>
<name>A0ABN8GG71_9BACL</name>
<keyword evidence="12" id="KW-1185">Reference proteome</keyword>
<sequence length="523" mass="60400">MYIAVLVDDEPLVLRGLLNHPVWEQLDIHIAGSFNSGLQALEFVKAHHVDILLTDIRMPLMSGLELARQCRLWNDGLKIVIISGYEDFSYAKQAMALHVKDYLLKPVDDHELMNTMQSISDQLDEERATKRMKSSYMEWFSLAKNEMIRQWIVNNQLSAELLHLLHAQPLAMPEEDLCVGILEMDDLALKRNLTAIEQQADLTKEVFGEMMGFFQEHNLHYFSRLNEQQVAVVLDNKEAIQHVQSLVEQIRRKTVFTITVGVGNPVQTIDHLSRSYTEALGCLQAKIYLGKGQVITPPQVKQEMLSSTEDLDELIVKLLNHVSEYEVLGIYDGIKEFVTCAASLQAYAIPRNIALYLIAKLDGFLNEMNVKLFQIPQIELNQLELLLHFETLNDVERWLRNNLFHISEYLNVNKIRKKRRLVQEIEEYIVRHLGEEVTLKKVAAHFSFTPNYVGHIFKEETGDNFSEYVTRMRLAKTAVLLRENPGMKIYEAAYANGFNHLPYFTKLFKEQFGMSPSEYRSRP</sequence>
<evidence type="ECO:0000256" key="4">
    <source>
        <dbReference type="ARBA" id="ARBA00023012"/>
    </source>
</evidence>
<evidence type="ECO:0000256" key="3">
    <source>
        <dbReference type="ARBA" id="ARBA00022553"/>
    </source>
</evidence>
<keyword evidence="5" id="KW-0805">Transcription regulation</keyword>
<dbReference type="Pfam" id="PF12833">
    <property type="entry name" value="HTH_18"/>
    <property type="match status" value="1"/>
</dbReference>
<keyword evidence="4" id="KW-0902">Two-component regulatory system</keyword>
<dbReference type="InterPro" id="IPR001789">
    <property type="entry name" value="Sig_transdc_resp-reg_receiver"/>
</dbReference>
<feature type="modified residue" description="4-aspartylphosphate" evidence="8">
    <location>
        <position position="55"/>
    </location>
</feature>
<dbReference type="PRINTS" id="PR00032">
    <property type="entry name" value="HTHARAC"/>
</dbReference>
<evidence type="ECO:0000256" key="5">
    <source>
        <dbReference type="ARBA" id="ARBA00023015"/>
    </source>
</evidence>
<dbReference type="CDD" id="cd17536">
    <property type="entry name" value="REC_YesN-like"/>
    <property type="match status" value="1"/>
</dbReference>
<dbReference type="SMART" id="SM00448">
    <property type="entry name" value="REC"/>
    <property type="match status" value="1"/>
</dbReference>
<evidence type="ECO:0000256" key="8">
    <source>
        <dbReference type="PROSITE-ProRule" id="PRU00169"/>
    </source>
</evidence>
<dbReference type="EMBL" id="CAKMMG010000003">
    <property type="protein sequence ID" value="CAH1208100.1"/>
    <property type="molecule type" value="Genomic_DNA"/>
</dbReference>
<keyword evidence="6" id="KW-0238">DNA-binding</keyword>